<name>A0A921RLF4_SORBI</name>
<evidence type="ECO:0000313" key="3">
    <source>
        <dbReference type="Proteomes" id="UP000807115"/>
    </source>
</evidence>
<sequence length="72" mass="8202">MIRFDRSQTQRRWTPSDSHQRGCRTRTRFGSTFSPGSQAQARLFISDRSRGAADDADLQITTSSHDSKSQVR</sequence>
<protein>
    <submittedName>
        <fullName evidence="2">Uncharacterized protein</fullName>
    </submittedName>
</protein>
<accession>A0A921RLF4</accession>
<comment type="caution">
    <text evidence="2">The sequence shown here is derived from an EMBL/GenBank/DDBJ whole genome shotgun (WGS) entry which is preliminary data.</text>
</comment>
<reference evidence="2" key="2">
    <citation type="submission" date="2020-10" db="EMBL/GenBank/DDBJ databases">
        <authorList>
            <person name="Cooper E.A."/>
            <person name="Brenton Z.W."/>
            <person name="Flinn B.S."/>
            <person name="Jenkins J."/>
            <person name="Shu S."/>
            <person name="Flowers D."/>
            <person name="Luo F."/>
            <person name="Wang Y."/>
            <person name="Xia P."/>
            <person name="Barry K."/>
            <person name="Daum C."/>
            <person name="Lipzen A."/>
            <person name="Yoshinaga Y."/>
            <person name="Schmutz J."/>
            <person name="Saski C."/>
            <person name="Vermerris W."/>
            <person name="Kresovich S."/>
        </authorList>
    </citation>
    <scope>NUCLEOTIDE SEQUENCE</scope>
</reference>
<dbReference type="AlphaFoldDB" id="A0A921RLF4"/>
<organism evidence="2 3">
    <name type="scientific">Sorghum bicolor</name>
    <name type="common">Sorghum</name>
    <name type="synonym">Sorghum vulgare</name>
    <dbReference type="NCBI Taxonomy" id="4558"/>
    <lineage>
        <taxon>Eukaryota</taxon>
        <taxon>Viridiplantae</taxon>
        <taxon>Streptophyta</taxon>
        <taxon>Embryophyta</taxon>
        <taxon>Tracheophyta</taxon>
        <taxon>Spermatophyta</taxon>
        <taxon>Magnoliopsida</taxon>
        <taxon>Liliopsida</taxon>
        <taxon>Poales</taxon>
        <taxon>Poaceae</taxon>
        <taxon>PACMAD clade</taxon>
        <taxon>Panicoideae</taxon>
        <taxon>Andropogonodae</taxon>
        <taxon>Andropogoneae</taxon>
        <taxon>Sorghinae</taxon>
        <taxon>Sorghum</taxon>
    </lineage>
</organism>
<reference evidence="2" key="1">
    <citation type="journal article" date="2019" name="BMC Genomics">
        <title>A new reference genome for Sorghum bicolor reveals high levels of sequence similarity between sweet and grain genotypes: implications for the genetics of sugar metabolism.</title>
        <authorList>
            <person name="Cooper E.A."/>
            <person name="Brenton Z.W."/>
            <person name="Flinn B.S."/>
            <person name="Jenkins J."/>
            <person name="Shu S."/>
            <person name="Flowers D."/>
            <person name="Luo F."/>
            <person name="Wang Y."/>
            <person name="Xia P."/>
            <person name="Barry K."/>
            <person name="Daum C."/>
            <person name="Lipzen A."/>
            <person name="Yoshinaga Y."/>
            <person name="Schmutz J."/>
            <person name="Saski C."/>
            <person name="Vermerris W."/>
            <person name="Kresovich S."/>
        </authorList>
    </citation>
    <scope>NUCLEOTIDE SEQUENCE</scope>
</reference>
<gene>
    <name evidence="2" type="ORF">BDA96_02G055700</name>
</gene>
<feature type="region of interest" description="Disordered" evidence="1">
    <location>
        <begin position="1"/>
        <end position="72"/>
    </location>
</feature>
<evidence type="ECO:0000256" key="1">
    <source>
        <dbReference type="SAM" id="MobiDB-lite"/>
    </source>
</evidence>
<proteinExistence type="predicted"/>
<dbReference type="Proteomes" id="UP000807115">
    <property type="component" value="Chromosome 2"/>
</dbReference>
<dbReference type="EMBL" id="CM027681">
    <property type="protein sequence ID" value="KAG0541895.1"/>
    <property type="molecule type" value="Genomic_DNA"/>
</dbReference>
<evidence type="ECO:0000313" key="2">
    <source>
        <dbReference type="EMBL" id="KAG0541895.1"/>
    </source>
</evidence>
<feature type="compositionally biased region" description="Polar residues" evidence="1">
    <location>
        <begin position="28"/>
        <end position="40"/>
    </location>
</feature>